<dbReference type="EMBL" id="MU032352">
    <property type="protein sequence ID" value="KAF3760810.1"/>
    <property type="molecule type" value="Genomic_DNA"/>
</dbReference>
<reference evidence="9" key="1">
    <citation type="journal article" date="2020" name="Phytopathology">
        <title>Genome sequence of the chestnut blight fungus Cryphonectria parasitica EP155: A fundamental resource for an archetypical invasive plant pathogen.</title>
        <authorList>
            <person name="Crouch J.A."/>
            <person name="Dawe A."/>
            <person name="Aerts A."/>
            <person name="Barry K."/>
            <person name="Churchill A.C.L."/>
            <person name="Grimwood J."/>
            <person name="Hillman B."/>
            <person name="Milgroom M.G."/>
            <person name="Pangilinan J."/>
            <person name="Smith M."/>
            <person name="Salamov A."/>
            <person name="Schmutz J."/>
            <person name="Yadav J."/>
            <person name="Grigoriev I.V."/>
            <person name="Nuss D."/>
        </authorList>
    </citation>
    <scope>NUCLEOTIDE SEQUENCE</scope>
    <source>
        <strain evidence="9">EP155</strain>
    </source>
</reference>
<dbReference type="GeneID" id="63837005"/>
<dbReference type="InterPro" id="IPR038502">
    <property type="entry name" value="M1_LTA-4_hydro/amino_C_sf"/>
</dbReference>
<dbReference type="GO" id="GO:0005829">
    <property type="term" value="C:cytosol"/>
    <property type="evidence" value="ECO:0007669"/>
    <property type="project" value="TreeGrafter"/>
</dbReference>
<dbReference type="OrthoDB" id="79562at2759"/>
<dbReference type="AlphaFoldDB" id="A0A9P4XU44"/>
<keyword evidence="10" id="KW-1185">Reference proteome</keyword>
<dbReference type="Gene3D" id="1.25.40.320">
    <property type="entry name" value="Peptidase M1, leukotriene A4 hydrolase/aminopeptidase C-terminal domain"/>
    <property type="match status" value="1"/>
</dbReference>
<name>A0A9P4XU44_CRYP1</name>
<dbReference type="GO" id="GO:0004177">
    <property type="term" value="F:aminopeptidase activity"/>
    <property type="evidence" value="ECO:0007669"/>
    <property type="project" value="TreeGrafter"/>
</dbReference>
<dbReference type="SMART" id="SM01263">
    <property type="entry name" value="Leuk-A4-hydro_C"/>
    <property type="match status" value="1"/>
</dbReference>
<dbReference type="SUPFAM" id="SSF48371">
    <property type="entry name" value="ARM repeat"/>
    <property type="match status" value="1"/>
</dbReference>
<sequence>MPPKPDFDTSLIDVCYKLAAQWEDKSYTPSPQDVETFSANQKLVFLQTVQAFAEPLSAEQVEKMGQVYKFNESQNKEVKTAYFEVSLRSKVTSTYEPVAELLGQVGRMKFVRPLYVGLNKVDRPLALATFEKNKDFYHPICKAMVVKILGQ</sequence>
<dbReference type="RefSeq" id="XP_040771789.1">
    <property type="nucleotide sequence ID" value="XM_040919876.1"/>
</dbReference>
<evidence type="ECO:0000259" key="8">
    <source>
        <dbReference type="SMART" id="SM01263"/>
    </source>
</evidence>
<evidence type="ECO:0000256" key="5">
    <source>
        <dbReference type="ARBA" id="ARBA00022801"/>
    </source>
</evidence>
<gene>
    <name evidence="9" type="ORF">M406DRAFT_324501</name>
</gene>
<dbReference type="PANTHER" id="PTHR45726">
    <property type="entry name" value="LEUKOTRIENE A-4 HYDROLASE"/>
    <property type="match status" value="1"/>
</dbReference>
<dbReference type="GO" id="GO:0008237">
    <property type="term" value="F:metallopeptidase activity"/>
    <property type="evidence" value="ECO:0007669"/>
    <property type="project" value="UniProtKB-KW"/>
</dbReference>
<accession>A0A9P4XU44</accession>
<dbReference type="PANTHER" id="PTHR45726:SF3">
    <property type="entry name" value="LEUKOTRIENE A-4 HYDROLASE"/>
    <property type="match status" value="1"/>
</dbReference>
<organism evidence="9 10">
    <name type="scientific">Cryphonectria parasitica (strain ATCC 38755 / EP155)</name>
    <dbReference type="NCBI Taxonomy" id="660469"/>
    <lineage>
        <taxon>Eukaryota</taxon>
        <taxon>Fungi</taxon>
        <taxon>Dikarya</taxon>
        <taxon>Ascomycota</taxon>
        <taxon>Pezizomycotina</taxon>
        <taxon>Sordariomycetes</taxon>
        <taxon>Sordariomycetidae</taxon>
        <taxon>Diaporthales</taxon>
        <taxon>Cryphonectriaceae</taxon>
        <taxon>Cryphonectria-Endothia species complex</taxon>
        <taxon>Cryphonectria</taxon>
    </lineage>
</organism>
<feature type="domain" description="Peptidase M1 leukotriene A4 hydrolase/aminopeptidase C-terminal" evidence="8">
    <location>
        <begin position="10"/>
        <end position="149"/>
    </location>
</feature>
<evidence type="ECO:0000256" key="1">
    <source>
        <dbReference type="ARBA" id="ARBA00001947"/>
    </source>
</evidence>
<proteinExistence type="inferred from homology"/>
<keyword evidence="6" id="KW-0862">Zinc</keyword>
<protein>
    <submittedName>
        <fullName evidence="9">Peptidase M1, leukotriene A4 hydrolase</fullName>
    </submittedName>
</protein>
<evidence type="ECO:0000256" key="6">
    <source>
        <dbReference type="ARBA" id="ARBA00022833"/>
    </source>
</evidence>
<dbReference type="GO" id="GO:0008270">
    <property type="term" value="F:zinc ion binding"/>
    <property type="evidence" value="ECO:0007669"/>
    <property type="project" value="InterPro"/>
</dbReference>
<dbReference type="InterPro" id="IPR034015">
    <property type="entry name" value="M1_LTA4H"/>
</dbReference>
<dbReference type="InterPro" id="IPR015211">
    <property type="entry name" value="Peptidase_M1_C"/>
</dbReference>
<evidence type="ECO:0000256" key="4">
    <source>
        <dbReference type="ARBA" id="ARBA00022723"/>
    </source>
</evidence>
<keyword evidence="3" id="KW-0645">Protease</keyword>
<dbReference type="GO" id="GO:0004301">
    <property type="term" value="F:epoxide hydrolase activity"/>
    <property type="evidence" value="ECO:0007669"/>
    <property type="project" value="TreeGrafter"/>
</dbReference>
<dbReference type="Proteomes" id="UP000803844">
    <property type="component" value="Unassembled WGS sequence"/>
</dbReference>
<evidence type="ECO:0000256" key="3">
    <source>
        <dbReference type="ARBA" id="ARBA00022670"/>
    </source>
</evidence>
<comment type="caution">
    <text evidence="9">The sequence shown here is derived from an EMBL/GenBank/DDBJ whole genome shotgun (WGS) entry which is preliminary data.</text>
</comment>
<dbReference type="FunFam" id="1.25.40.320:FF:000001">
    <property type="entry name" value="Leukotriene A(4) hydrolase"/>
    <property type="match status" value="1"/>
</dbReference>
<evidence type="ECO:0000256" key="2">
    <source>
        <dbReference type="ARBA" id="ARBA00010136"/>
    </source>
</evidence>
<comment type="cofactor">
    <cofactor evidence="1">
        <name>Zn(2+)</name>
        <dbReference type="ChEBI" id="CHEBI:29105"/>
    </cofactor>
</comment>
<evidence type="ECO:0000256" key="7">
    <source>
        <dbReference type="ARBA" id="ARBA00023049"/>
    </source>
</evidence>
<evidence type="ECO:0000313" key="10">
    <source>
        <dbReference type="Proteomes" id="UP000803844"/>
    </source>
</evidence>
<comment type="similarity">
    <text evidence="2">Belongs to the peptidase M1 family.</text>
</comment>
<keyword evidence="7" id="KW-0482">Metalloprotease</keyword>
<evidence type="ECO:0000313" key="9">
    <source>
        <dbReference type="EMBL" id="KAF3760810.1"/>
    </source>
</evidence>
<dbReference type="InterPro" id="IPR016024">
    <property type="entry name" value="ARM-type_fold"/>
</dbReference>
<dbReference type="Pfam" id="PF09127">
    <property type="entry name" value="Leuk-A4-hydro_C"/>
    <property type="match status" value="1"/>
</dbReference>
<dbReference type="GO" id="GO:0006508">
    <property type="term" value="P:proteolysis"/>
    <property type="evidence" value="ECO:0007669"/>
    <property type="project" value="UniProtKB-KW"/>
</dbReference>
<keyword evidence="4" id="KW-0479">Metal-binding</keyword>
<keyword evidence="5 9" id="KW-0378">Hydrolase</keyword>